<sequence>MEAAVAGIAEDSAAAFDRYVDERGGELWWAAWLLTGDEQHAEDLVQTALSKTWTRYSTFDNDRHFEAYVRTTIYRTYVSWWRRLNWRKEVPAEIHPDAFTVDDDGHAQRADLLRALAKLPRLQRAVLMLRYFEDRTTRQVSEELGIPMGTVASHARRGLAALRTSAHLADEEEPE</sequence>
<keyword evidence="4" id="KW-0238">DNA-binding</keyword>
<evidence type="ECO:0000256" key="2">
    <source>
        <dbReference type="ARBA" id="ARBA00023015"/>
    </source>
</evidence>
<feature type="domain" description="RNA polymerase sigma-70 region 2" evidence="6">
    <location>
        <begin position="26"/>
        <end position="87"/>
    </location>
</feature>
<dbReference type="GO" id="GO:0006352">
    <property type="term" value="P:DNA-templated transcription initiation"/>
    <property type="evidence" value="ECO:0007669"/>
    <property type="project" value="InterPro"/>
</dbReference>
<dbReference type="EMBL" id="VKKG01000001">
    <property type="protein sequence ID" value="TRY20173.1"/>
    <property type="molecule type" value="Genomic_DNA"/>
</dbReference>
<dbReference type="AlphaFoldDB" id="A0A553K636"/>
<dbReference type="InterPro" id="IPR039425">
    <property type="entry name" value="RNA_pol_sigma-70-like"/>
</dbReference>
<dbReference type="SUPFAM" id="SSF88659">
    <property type="entry name" value="Sigma3 and sigma4 domains of RNA polymerase sigma factors"/>
    <property type="match status" value="1"/>
</dbReference>
<evidence type="ECO:0000256" key="5">
    <source>
        <dbReference type="ARBA" id="ARBA00023163"/>
    </source>
</evidence>
<dbReference type="InterPro" id="IPR013324">
    <property type="entry name" value="RNA_pol_sigma_r3/r4-like"/>
</dbReference>
<keyword evidence="9" id="KW-1185">Reference proteome</keyword>
<dbReference type="NCBIfam" id="TIGR02983">
    <property type="entry name" value="SigE-fam_strep"/>
    <property type="match status" value="1"/>
</dbReference>
<evidence type="ECO:0000256" key="4">
    <source>
        <dbReference type="ARBA" id="ARBA00023125"/>
    </source>
</evidence>
<keyword evidence="5" id="KW-0804">Transcription</keyword>
<evidence type="ECO:0000259" key="6">
    <source>
        <dbReference type="Pfam" id="PF04542"/>
    </source>
</evidence>
<name>A0A553K636_9ACTN</name>
<dbReference type="InterPro" id="IPR007627">
    <property type="entry name" value="RNA_pol_sigma70_r2"/>
</dbReference>
<dbReference type="Proteomes" id="UP000317638">
    <property type="component" value="Unassembled WGS sequence"/>
</dbReference>
<gene>
    <name evidence="8" type="ORF">FOJ82_04745</name>
</gene>
<reference evidence="8 9" key="1">
    <citation type="submission" date="2019-07" db="EMBL/GenBank/DDBJ databases">
        <authorList>
            <person name="Zhou L.-Y."/>
        </authorList>
    </citation>
    <scope>NUCLEOTIDE SEQUENCE [LARGE SCALE GENOMIC DNA]</scope>
    <source>
        <strain evidence="8 9">YIM 101269</strain>
    </source>
</reference>
<dbReference type="SUPFAM" id="SSF88946">
    <property type="entry name" value="Sigma2 domain of RNA polymerase sigma factors"/>
    <property type="match status" value="1"/>
</dbReference>
<dbReference type="CDD" id="cd06171">
    <property type="entry name" value="Sigma70_r4"/>
    <property type="match status" value="1"/>
</dbReference>
<dbReference type="PANTHER" id="PTHR43133:SF50">
    <property type="entry name" value="ECF RNA POLYMERASE SIGMA FACTOR SIGM"/>
    <property type="match status" value="1"/>
</dbReference>
<dbReference type="InterPro" id="IPR013249">
    <property type="entry name" value="RNA_pol_sigma70_r4_t2"/>
</dbReference>
<dbReference type="GO" id="GO:0016987">
    <property type="term" value="F:sigma factor activity"/>
    <property type="evidence" value="ECO:0007669"/>
    <property type="project" value="UniProtKB-KW"/>
</dbReference>
<proteinExistence type="inferred from homology"/>
<dbReference type="Gene3D" id="1.10.10.10">
    <property type="entry name" value="Winged helix-like DNA-binding domain superfamily/Winged helix DNA-binding domain"/>
    <property type="match status" value="1"/>
</dbReference>
<accession>A0A553K636</accession>
<evidence type="ECO:0000259" key="7">
    <source>
        <dbReference type="Pfam" id="PF08281"/>
    </source>
</evidence>
<dbReference type="PANTHER" id="PTHR43133">
    <property type="entry name" value="RNA POLYMERASE ECF-TYPE SIGMA FACTO"/>
    <property type="match status" value="1"/>
</dbReference>
<dbReference type="NCBIfam" id="TIGR02937">
    <property type="entry name" value="sigma70-ECF"/>
    <property type="match status" value="1"/>
</dbReference>
<evidence type="ECO:0000256" key="1">
    <source>
        <dbReference type="ARBA" id="ARBA00010641"/>
    </source>
</evidence>
<feature type="domain" description="RNA polymerase sigma factor 70 region 4 type 2" evidence="7">
    <location>
        <begin position="111"/>
        <end position="162"/>
    </location>
</feature>
<dbReference type="InterPro" id="IPR014284">
    <property type="entry name" value="RNA_pol_sigma-70_dom"/>
</dbReference>
<dbReference type="InterPro" id="IPR014325">
    <property type="entry name" value="RNA_pol_sigma-E_actinobac"/>
</dbReference>
<dbReference type="InterPro" id="IPR013325">
    <property type="entry name" value="RNA_pol_sigma_r2"/>
</dbReference>
<dbReference type="Gene3D" id="1.10.1740.10">
    <property type="match status" value="1"/>
</dbReference>
<keyword evidence="3" id="KW-0731">Sigma factor</keyword>
<dbReference type="InterPro" id="IPR036388">
    <property type="entry name" value="WH-like_DNA-bd_sf"/>
</dbReference>
<evidence type="ECO:0000313" key="8">
    <source>
        <dbReference type="EMBL" id="TRY20173.1"/>
    </source>
</evidence>
<dbReference type="GO" id="GO:0003677">
    <property type="term" value="F:DNA binding"/>
    <property type="evidence" value="ECO:0007669"/>
    <property type="project" value="UniProtKB-KW"/>
</dbReference>
<comment type="similarity">
    <text evidence="1">Belongs to the sigma-70 factor family. ECF subfamily.</text>
</comment>
<dbReference type="Pfam" id="PF08281">
    <property type="entry name" value="Sigma70_r4_2"/>
    <property type="match status" value="1"/>
</dbReference>
<evidence type="ECO:0000256" key="3">
    <source>
        <dbReference type="ARBA" id="ARBA00023082"/>
    </source>
</evidence>
<protein>
    <submittedName>
        <fullName evidence="8">SigE family RNA polymerase sigma factor</fullName>
    </submittedName>
</protein>
<evidence type="ECO:0000313" key="9">
    <source>
        <dbReference type="Proteomes" id="UP000317638"/>
    </source>
</evidence>
<organism evidence="8 9">
    <name type="scientific">Tessaracoccus rhinocerotis</name>
    <dbReference type="NCBI Taxonomy" id="1689449"/>
    <lineage>
        <taxon>Bacteria</taxon>
        <taxon>Bacillati</taxon>
        <taxon>Actinomycetota</taxon>
        <taxon>Actinomycetes</taxon>
        <taxon>Propionibacteriales</taxon>
        <taxon>Propionibacteriaceae</taxon>
        <taxon>Tessaracoccus</taxon>
    </lineage>
</organism>
<comment type="caution">
    <text evidence="8">The sequence shown here is derived from an EMBL/GenBank/DDBJ whole genome shotgun (WGS) entry which is preliminary data.</text>
</comment>
<keyword evidence="2" id="KW-0805">Transcription regulation</keyword>
<dbReference type="Pfam" id="PF04542">
    <property type="entry name" value="Sigma70_r2"/>
    <property type="match status" value="1"/>
</dbReference>